<keyword evidence="5 8" id="KW-1133">Transmembrane helix</keyword>
<organism evidence="10 11">
    <name type="scientific">Teichococcus deserti</name>
    <dbReference type="NCBI Taxonomy" id="1817963"/>
    <lineage>
        <taxon>Bacteria</taxon>
        <taxon>Pseudomonadati</taxon>
        <taxon>Pseudomonadota</taxon>
        <taxon>Alphaproteobacteria</taxon>
        <taxon>Acetobacterales</taxon>
        <taxon>Roseomonadaceae</taxon>
        <taxon>Roseomonas</taxon>
    </lineage>
</organism>
<dbReference type="InterPro" id="IPR017475">
    <property type="entry name" value="EPS_sugar_tfrase"/>
</dbReference>
<dbReference type="EMBL" id="MLCO01000170">
    <property type="protein sequence ID" value="ONG51263.1"/>
    <property type="molecule type" value="Genomic_DNA"/>
</dbReference>
<evidence type="ECO:0000313" key="10">
    <source>
        <dbReference type="EMBL" id="ONG51263.1"/>
    </source>
</evidence>
<dbReference type="Gene3D" id="3.40.50.720">
    <property type="entry name" value="NAD(P)-binding Rossmann-like Domain"/>
    <property type="match status" value="1"/>
</dbReference>
<evidence type="ECO:0000256" key="7">
    <source>
        <dbReference type="ARBA" id="ARBA00023169"/>
    </source>
</evidence>
<dbReference type="NCBIfam" id="TIGR03025">
    <property type="entry name" value="EPS_sugtrans"/>
    <property type="match status" value="1"/>
</dbReference>
<keyword evidence="6 8" id="KW-0472">Membrane</keyword>
<comment type="caution">
    <text evidence="10">The sequence shown here is derived from an EMBL/GenBank/DDBJ whole genome shotgun (WGS) entry which is preliminary data.</text>
</comment>
<dbReference type="GO" id="GO:0016780">
    <property type="term" value="F:phosphotransferase activity, for other substituted phosphate groups"/>
    <property type="evidence" value="ECO:0007669"/>
    <property type="project" value="TreeGrafter"/>
</dbReference>
<dbReference type="PANTHER" id="PTHR30576:SF0">
    <property type="entry name" value="UNDECAPRENYL-PHOSPHATE N-ACETYLGALACTOSAMINYL 1-PHOSPHATE TRANSFERASE-RELATED"/>
    <property type="match status" value="1"/>
</dbReference>
<evidence type="ECO:0000256" key="2">
    <source>
        <dbReference type="ARBA" id="ARBA00006464"/>
    </source>
</evidence>
<evidence type="ECO:0000256" key="1">
    <source>
        <dbReference type="ARBA" id="ARBA00004141"/>
    </source>
</evidence>
<dbReference type="GO" id="GO:0000271">
    <property type="term" value="P:polysaccharide biosynthetic process"/>
    <property type="evidence" value="ECO:0007669"/>
    <property type="project" value="UniProtKB-KW"/>
</dbReference>
<feature type="domain" description="Bacterial sugar transferase" evidence="9">
    <location>
        <begin position="275"/>
        <end position="463"/>
    </location>
</feature>
<keyword evidence="3 10" id="KW-0808">Transferase</keyword>
<dbReference type="InterPro" id="IPR003362">
    <property type="entry name" value="Bact_transf"/>
</dbReference>
<keyword evidence="7" id="KW-0270">Exopolysaccharide synthesis</keyword>
<evidence type="ECO:0000313" key="11">
    <source>
        <dbReference type="Proteomes" id="UP000188879"/>
    </source>
</evidence>
<evidence type="ECO:0000256" key="5">
    <source>
        <dbReference type="ARBA" id="ARBA00022989"/>
    </source>
</evidence>
<evidence type="ECO:0000256" key="3">
    <source>
        <dbReference type="ARBA" id="ARBA00022679"/>
    </source>
</evidence>
<gene>
    <name evidence="10" type="ORF">BKE38_16395</name>
</gene>
<name>A0A1V2H0E8_9PROT</name>
<dbReference type="AlphaFoldDB" id="A0A1V2H0E8"/>
<feature type="transmembrane region" description="Helical" evidence="8">
    <location>
        <begin position="74"/>
        <end position="97"/>
    </location>
</feature>
<evidence type="ECO:0000259" key="9">
    <source>
        <dbReference type="Pfam" id="PF02397"/>
    </source>
</evidence>
<comment type="similarity">
    <text evidence="2">Belongs to the bacterial sugar transferase family.</text>
</comment>
<feature type="transmembrane region" description="Helical" evidence="8">
    <location>
        <begin position="280"/>
        <end position="301"/>
    </location>
</feature>
<reference evidence="10 11" key="1">
    <citation type="submission" date="2016-10" db="EMBL/GenBank/DDBJ databases">
        <title>Draft Genome sequence of Roseomonas sp. strain M3.</title>
        <authorList>
            <person name="Subhash Y."/>
            <person name="Lee S."/>
        </authorList>
    </citation>
    <scope>NUCLEOTIDE SEQUENCE [LARGE SCALE GENOMIC DNA]</scope>
    <source>
        <strain evidence="10 11">M3</strain>
    </source>
</reference>
<keyword evidence="11" id="KW-1185">Reference proteome</keyword>
<evidence type="ECO:0000256" key="6">
    <source>
        <dbReference type="ARBA" id="ARBA00023136"/>
    </source>
</evidence>
<evidence type="ECO:0000256" key="4">
    <source>
        <dbReference type="ARBA" id="ARBA00022692"/>
    </source>
</evidence>
<dbReference type="Pfam" id="PF02397">
    <property type="entry name" value="Bac_transf"/>
    <property type="match status" value="1"/>
</dbReference>
<sequence>MRWTHGLINRLVKGSDVVLLLLAALITAPGSPLAWQQSTVIAAAQIWAYLSVMTRISAYRVEHYSGFWGQLGHVLTGLAVAWLVGLVALQACLPGTLPLTEGWFLQWHGLQLLFLLAGRQLQRLMVYIVDRRRLLLRKVVVIGANATGAQVLAELRGPDKAASYEVIGLFADASDSHDGAAPAEIAGMPVRGGLEALAGFAQDHTIDLIVLALPWNRAQALFELMHRVEWIAADVVIPFDPEAVPPNYAGISSIGRMRGLQVMVRPFKGTQGVVKVIEDYVVAGLALLLVSPIMLAAALAIRLDSPGPIMFKQWRPGMGQKPFAIYKFRTMLTDLSDDGSVGTQSRKDPRITRVGGILRRLSIDELPQLLNVLRGEMSIVGPRPYVANMLVGEERFSEMVRQYAARHRIKPGLTGWAQANGMRSYALRSPENARKSIEMDLYYITHWSLWLDIRIMVRTVVVGLAGKNVF</sequence>
<evidence type="ECO:0000256" key="8">
    <source>
        <dbReference type="SAM" id="Phobius"/>
    </source>
</evidence>
<dbReference type="GO" id="GO:0016020">
    <property type="term" value="C:membrane"/>
    <property type="evidence" value="ECO:0007669"/>
    <property type="project" value="UniProtKB-SubCell"/>
</dbReference>
<dbReference type="Pfam" id="PF13727">
    <property type="entry name" value="CoA_binding_3"/>
    <property type="match status" value="1"/>
</dbReference>
<dbReference type="PANTHER" id="PTHR30576">
    <property type="entry name" value="COLANIC BIOSYNTHESIS UDP-GLUCOSE LIPID CARRIER TRANSFERASE"/>
    <property type="match status" value="1"/>
</dbReference>
<dbReference type="Proteomes" id="UP000188879">
    <property type="component" value="Unassembled WGS sequence"/>
</dbReference>
<accession>A0A1V2H0E8</accession>
<protein>
    <submittedName>
        <fullName evidence="10">UDP-phosphate glucose phosphotransferase</fullName>
    </submittedName>
</protein>
<comment type="subcellular location">
    <subcellularLocation>
        <location evidence="1">Membrane</location>
        <topology evidence="1">Multi-pass membrane protein</topology>
    </subcellularLocation>
</comment>
<keyword evidence="4 8" id="KW-0812">Transmembrane</keyword>
<proteinExistence type="inferred from homology"/>